<gene>
    <name evidence="2" type="ORF">CTI12_AA396710</name>
</gene>
<evidence type="ECO:0000313" key="2">
    <source>
        <dbReference type="EMBL" id="PWA58791.1"/>
    </source>
</evidence>
<proteinExistence type="predicted"/>
<reference evidence="2 3" key="1">
    <citation type="journal article" date="2018" name="Mol. Plant">
        <title>The genome of Artemisia annua provides insight into the evolution of Asteraceae family and artemisinin biosynthesis.</title>
        <authorList>
            <person name="Shen Q."/>
            <person name="Zhang L."/>
            <person name="Liao Z."/>
            <person name="Wang S."/>
            <person name="Yan T."/>
            <person name="Shi P."/>
            <person name="Liu M."/>
            <person name="Fu X."/>
            <person name="Pan Q."/>
            <person name="Wang Y."/>
            <person name="Lv Z."/>
            <person name="Lu X."/>
            <person name="Zhang F."/>
            <person name="Jiang W."/>
            <person name="Ma Y."/>
            <person name="Chen M."/>
            <person name="Hao X."/>
            <person name="Li L."/>
            <person name="Tang Y."/>
            <person name="Lv G."/>
            <person name="Zhou Y."/>
            <person name="Sun X."/>
            <person name="Brodelius P.E."/>
            <person name="Rose J.K.C."/>
            <person name="Tang K."/>
        </authorList>
    </citation>
    <scope>NUCLEOTIDE SEQUENCE [LARGE SCALE GENOMIC DNA]</scope>
    <source>
        <strain evidence="3">cv. Huhao1</strain>
        <tissue evidence="2">Leaf</tissue>
    </source>
</reference>
<dbReference type="EMBL" id="PKPP01005793">
    <property type="protein sequence ID" value="PWA58791.1"/>
    <property type="molecule type" value="Genomic_DNA"/>
</dbReference>
<comment type="caution">
    <text evidence="2">The sequence shown here is derived from an EMBL/GenBank/DDBJ whole genome shotgun (WGS) entry which is preliminary data.</text>
</comment>
<dbReference type="AlphaFoldDB" id="A0A2U1MBZ7"/>
<dbReference type="STRING" id="35608.A0A2U1MBZ7"/>
<dbReference type="Proteomes" id="UP000245207">
    <property type="component" value="Unassembled WGS sequence"/>
</dbReference>
<feature type="region of interest" description="Disordered" evidence="1">
    <location>
        <begin position="204"/>
        <end position="229"/>
    </location>
</feature>
<organism evidence="2 3">
    <name type="scientific">Artemisia annua</name>
    <name type="common">Sweet wormwood</name>
    <dbReference type="NCBI Taxonomy" id="35608"/>
    <lineage>
        <taxon>Eukaryota</taxon>
        <taxon>Viridiplantae</taxon>
        <taxon>Streptophyta</taxon>
        <taxon>Embryophyta</taxon>
        <taxon>Tracheophyta</taxon>
        <taxon>Spermatophyta</taxon>
        <taxon>Magnoliopsida</taxon>
        <taxon>eudicotyledons</taxon>
        <taxon>Gunneridae</taxon>
        <taxon>Pentapetalae</taxon>
        <taxon>asterids</taxon>
        <taxon>campanulids</taxon>
        <taxon>Asterales</taxon>
        <taxon>Asteraceae</taxon>
        <taxon>Asteroideae</taxon>
        <taxon>Anthemideae</taxon>
        <taxon>Artemisiinae</taxon>
        <taxon>Artemisia</taxon>
    </lineage>
</organism>
<keyword evidence="3" id="KW-1185">Reference proteome</keyword>
<accession>A0A2U1MBZ7</accession>
<evidence type="ECO:0000256" key="1">
    <source>
        <dbReference type="SAM" id="MobiDB-lite"/>
    </source>
</evidence>
<sequence length="275" mass="31259">MFRSLTDECITRKSVYSIHRTPERILITNLLTEERDKLAVSWLADMYVTFFIGRDACYGEKIAKRQLSFRMGDNINSYRIIHHWKALMPPAVFQIYFNTESKLGQLDFILDKVFKKHPLALKPPASISPIAVQATYTGTRSGQQPLQVSAPPPQEQITSIGKEDIGHKEANIPVKRVPIYPKIWGRPGCPETEKGKVNGKVEPILEEPDSEKEGRDAATDPHIGKGRGTTVHIGKGCKIRADEMRAGMSYFHEIIWKGVPNLYIFPKSYWQHRMA</sequence>
<feature type="compositionally biased region" description="Basic and acidic residues" evidence="1">
    <location>
        <begin position="211"/>
        <end position="223"/>
    </location>
</feature>
<evidence type="ECO:0000313" key="3">
    <source>
        <dbReference type="Proteomes" id="UP000245207"/>
    </source>
</evidence>
<name>A0A2U1MBZ7_ARTAN</name>
<protein>
    <submittedName>
        <fullName evidence="2">Putative glycerol-3-phosphate dehydrogenase</fullName>
    </submittedName>
</protein>